<reference evidence="1" key="1">
    <citation type="journal article" date="2023" name="Mol. Phylogenet. Evol.">
        <title>Genome-scale phylogeny and comparative genomics of the fungal order Sordariales.</title>
        <authorList>
            <person name="Hensen N."/>
            <person name="Bonometti L."/>
            <person name="Westerberg I."/>
            <person name="Brannstrom I.O."/>
            <person name="Guillou S."/>
            <person name="Cros-Aarteil S."/>
            <person name="Calhoun S."/>
            <person name="Haridas S."/>
            <person name="Kuo A."/>
            <person name="Mondo S."/>
            <person name="Pangilinan J."/>
            <person name="Riley R."/>
            <person name="LaButti K."/>
            <person name="Andreopoulos B."/>
            <person name="Lipzen A."/>
            <person name="Chen C."/>
            <person name="Yan M."/>
            <person name="Daum C."/>
            <person name="Ng V."/>
            <person name="Clum A."/>
            <person name="Steindorff A."/>
            <person name="Ohm R.A."/>
            <person name="Martin F."/>
            <person name="Silar P."/>
            <person name="Natvig D.O."/>
            <person name="Lalanne C."/>
            <person name="Gautier V."/>
            <person name="Ament-Velasquez S.L."/>
            <person name="Kruys A."/>
            <person name="Hutchinson M.I."/>
            <person name="Powell A.J."/>
            <person name="Barry K."/>
            <person name="Miller A.N."/>
            <person name="Grigoriev I.V."/>
            <person name="Debuchy R."/>
            <person name="Gladieux P."/>
            <person name="Hiltunen Thoren M."/>
            <person name="Johannesson H."/>
        </authorList>
    </citation>
    <scope>NUCLEOTIDE SEQUENCE</scope>
    <source>
        <strain evidence="1">FGSC 1904</strain>
    </source>
</reference>
<dbReference type="Proteomes" id="UP001281003">
    <property type="component" value="Unassembled WGS sequence"/>
</dbReference>
<dbReference type="AlphaFoldDB" id="A0AAE0U9G8"/>
<reference evidence="1" key="2">
    <citation type="submission" date="2023-07" db="EMBL/GenBank/DDBJ databases">
        <authorList>
            <consortium name="Lawrence Berkeley National Laboratory"/>
            <person name="Haridas S."/>
            <person name="Hensen N."/>
            <person name="Bonometti L."/>
            <person name="Westerberg I."/>
            <person name="Brannstrom I.O."/>
            <person name="Guillou S."/>
            <person name="Cros-Aarteil S."/>
            <person name="Calhoun S."/>
            <person name="Kuo A."/>
            <person name="Mondo S."/>
            <person name="Pangilinan J."/>
            <person name="Riley R."/>
            <person name="LaButti K."/>
            <person name="Andreopoulos B."/>
            <person name="Lipzen A."/>
            <person name="Chen C."/>
            <person name="Yanf M."/>
            <person name="Daum C."/>
            <person name="Ng V."/>
            <person name="Clum A."/>
            <person name="Steindorff A."/>
            <person name="Ohm R."/>
            <person name="Martin F."/>
            <person name="Silar P."/>
            <person name="Natvig D."/>
            <person name="Lalanne C."/>
            <person name="Gautier V."/>
            <person name="Ament-velasquez S.L."/>
            <person name="Kruys A."/>
            <person name="Hutchinson M.I."/>
            <person name="Powell A.J."/>
            <person name="Barry K."/>
            <person name="Miller A.N."/>
            <person name="Grigoriev I.V."/>
            <person name="Debuchy R."/>
            <person name="Gladieux P."/>
            <person name="Thoren M.H."/>
            <person name="Johannesson H."/>
        </authorList>
    </citation>
    <scope>NUCLEOTIDE SEQUENCE</scope>
    <source>
        <strain evidence="1">FGSC 1904</strain>
    </source>
</reference>
<proteinExistence type="predicted"/>
<organism evidence="1 2">
    <name type="scientific">Sordaria brevicollis</name>
    <dbReference type="NCBI Taxonomy" id="83679"/>
    <lineage>
        <taxon>Eukaryota</taxon>
        <taxon>Fungi</taxon>
        <taxon>Dikarya</taxon>
        <taxon>Ascomycota</taxon>
        <taxon>Pezizomycotina</taxon>
        <taxon>Sordariomycetes</taxon>
        <taxon>Sordariomycetidae</taxon>
        <taxon>Sordariales</taxon>
        <taxon>Sordariaceae</taxon>
        <taxon>Sordaria</taxon>
    </lineage>
</organism>
<evidence type="ECO:0000313" key="2">
    <source>
        <dbReference type="Proteomes" id="UP001281003"/>
    </source>
</evidence>
<keyword evidence="2" id="KW-1185">Reference proteome</keyword>
<sequence>MASPSGINDPVNADWRNHDLVTPQLNFFQQALAIHPGLKSLRLDFVREMLPQSVWDDLVIGIAQLKSLSVLTLSHMRLPAEQHGSFHSDEVLETERHTGKFRTLILTDYGRCFETLDSLINWSQNLEHLTLMLRISPWLLDRAQINLNELSASIMLTEELRVLLSPHETTLRTLRLGATLTPHLFSVAVAICPKSPLHLHHNVIPDFRSFSRLEHLHLSLVFAGQQGSRKLWDSLHTDEARNKQLQEYDRLLPPSLVCLTFDIGDEFSMRHSPVFPEDLLQEPTCELECPYDRDAEIFLIKLAERAKMLKSQGKTKLCEIHVNFCMNPFALPMPKKDMPSGFNWKWNYDWDYFSPWKRLEKVKKSVEEHGILFTYECLEPHCGKSRMHIHPVPTLSDIDRMAPRNETPDQQAVRRARAVRDYNRSVFDYEDEMCSEHVWMRVFSDKSNPGIKNRSA</sequence>
<protein>
    <submittedName>
        <fullName evidence="1">Uncharacterized protein</fullName>
    </submittedName>
</protein>
<name>A0AAE0U9G8_SORBR</name>
<evidence type="ECO:0000313" key="1">
    <source>
        <dbReference type="EMBL" id="KAK3395767.1"/>
    </source>
</evidence>
<dbReference type="SUPFAM" id="SSF52047">
    <property type="entry name" value="RNI-like"/>
    <property type="match status" value="1"/>
</dbReference>
<gene>
    <name evidence="1" type="ORF">B0T20DRAFT_44835</name>
</gene>
<dbReference type="EMBL" id="JAUTDP010000010">
    <property type="protein sequence ID" value="KAK3395767.1"/>
    <property type="molecule type" value="Genomic_DNA"/>
</dbReference>
<accession>A0AAE0U9G8</accession>
<comment type="caution">
    <text evidence="1">The sequence shown here is derived from an EMBL/GenBank/DDBJ whole genome shotgun (WGS) entry which is preliminary data.</text>
</comment>